<gene>
    <name evidence="1" type="ORF">ACFQGP_10535</name>
</gene>
<dbReference type="InterPro" id="IPR010712">
    <property type="entry name" value="Arsenical-R_ArsD"/>
</dbReference>
<name>A0ABW1RDS1_9LACO</name>
<dbReference type="EMBL" id="JBHSSL010000083">
    <property type="protein sequence ID" value="MFC6171000.1"/>
    <property type="molecule type" value="Genomic_DNA"/>
</dbReference>
<sequence length="116" mass="12466">MKKLELFEAAEYAADNPVLQMIHAAFTALEPVPFIEATRYNLVNDRELFAQRPEITALLQAETEKVLPITMFDGAVVKTGAYPSIDDLSTITDLDFVPADTGGGCCGGGAGECNCH</sequence>
<proteinExistence type="predicted"/>
<dbReference type="Gene3D" id="3.40.30.10">
    <property type="entry name" value="Glutaredoxin"/>
    <property type="match status" value="1"/>
</dbReference>
<organism evidence="1 2">
    <name type="scientific">Loigolactobacillus jiayinensis</name>
    <dbReference type="NCBI Taxonomy" id="2486016"/>
    <lineage>
        <taxon>Bacteria</taxon>
        <taxon>Bacillati</taxon>
        <taxon>Bacillota</taxon>
        <taxon>Bacilli</taxon>
        <taxon>Lactobacillales</taxon>
        <taxon>Lactobacillaceae</taxon>
        <taxon>Loigolactobacillus</taxon>
    </lineage>
</organism>
<comment type="caution">
    <text evidence="1">The sequence shown here is derived from an EMBL/GenBank/DDBJ whole genome shotgun (WGS) entry which is preliminary data.</text>
</comment>
<dbReference type="Proteomes" id="UP001596289">
    <property type="component" value="Unassembled WGS sequence"/>
</dbReference>
<reference evidence="2" key="1">
    <citation type="journal article" date="2019" name="Int. J. Syst. Evol. Microbiol.">
        <title>The Global Catalogue of Microorganisms (GCM) 10K type strain sequencing project: providing services to taxonomists for standard genome sequencing and annotation.</title>
        <authorList>
            <consortium name="The Broad Institute Genomics Platform"/>
            <consortium name="The Broad Institute Genome Sequencing Center for Infectious Disease"/>
            <person name="Wu L."/>
            <person name="Ma J."/>
        </authorList>
    </citation>
    <scope>NUCLEOTIDE SEQUENCE [LARGE SCALE GENOMIC DNA]</scope>
    <source>
        <strain evidence="2">CCM 8904</strain>
    </source>
</reference>
<accession>A0ABW1RDS1</accession>
<evidence type="ECO:0000313" key="2">
    <source>
        <dbReference type="Proteomes" id="UP001596289"/>
    </source>
</evidence>
<evidence type="ECO:0000313" key="1">
    <source>
        <dbReference type="EMBL" id="MFC6171000.1"/>
    </source>
</evidence>
<dbReference type="RefSeq" id="WP_125554300.1">
    <property type="nucleotide sequence ID" value="NZ_JBHSSL010000083.1"/>
</dbReference>
<protein>
    <submittedName>
        <fullName evidence="1">Arsenic metallochaperone ArsD family protein</fullName>
    </submittedName>
</protein>
<keyword evidence="2" id="KW-1185">Reference proteome</keyword>
<dbReference type="Pfam" id="PF06953">
    <property type="entry name" value="ArsD"/>
    <property type="match status" value="1"/>
</dbReference>